<evidence type="ECO:0000256" key="1">
    <source>
        <dbReference type="SAM" id="MobiDB-lite"/>
    </source>
</evidence>
<reference evidence="3" key="1">
    <citation type="submission" date="2021-01" db="EMBL/GenBank/DDBJ databases">
        <title>Caligus Genome Assembly.</title>
        <authorList>
            <person name="Gallardo-Escarate C."/>
        </authorList>
    </citation>
    <scope>NUCLEOTIDE SEQUENCE [LARGE SCALE GENOMIC DNA]</scope>
</reference>
<feature type="non-terminal residue" evidence="2">
    <location>
        <position position="125"/>
    </location>
</feature>
<dbReference type="Proteomes" id="UP000595437">
    <property type="component" value="Chromosome 16"/>
</dbReference>
<feature type="compositionally biased region" description="Basic residues" evidence="1">
    <location>
        <begin position="77"/>
        <end position="90"/>
    </location>
</feature>
<proteinExistence type="predicted"/>
<evidence type="ECO:0000313" key="2">
    <source>
        <dbReference type="EMBL" id="QQP36536.1"/>
    </source>
</evidence>
<dbReference type="AlphaFoldDB" id="A0A7T8JWA8"/>
<feature type="non-terminal residue" evidence="2">
    <location>
        <position position="1"/>
    </location>
</feature>
<gene>
    <name evidence="2" type="ORF">FKW44_021669</name>
</gene>
<dbReference type="EMBL" id="CP045905">
    <property type="protein sequence ID" value="QQP36536.1"/>
    <property type="molecule type" value="Genomic_DNA"/>
</dbReference>
<feature type="compositionally biased region" description="Polar residues" evidence="1">
    <location>
        <begin position="60"/>
        <end position="76"/>
    </location>
</feature>
<keyword evidence="3" id="KW-1185">Reference proteome</keyword>
<feature type="region of interest" description="Disordered" evidence="1">
    <location>
        <begin position="56"/>
        <end position="125"/>
    </location>
</feature>
<protein>
    <submittedName>
        <fullName evidence="2">Uncharacterized protein</fullName>
    </submittedName>
</protein>
<evidence type="ECO:0000313" key="3">
    <source>
        <dbReference type="Proteomes" id="UP000595437"/>
    </source>
</evidence>
<accession>A0A7T8JWA8</accession>
<organism evidence="2 3">
    <name type="scientific">Caligus rogercresseyi</name>
    <name type="common">Sea louse</name>
    <dbReference type="NCBI Taxonomy" id="217165"/>
    <lineage>
        <taxon>Eukaryota</taxon>
        <taxon>Metazoa</taxon>
        <taxon>Ecdysozoa</taxon>
        <taxon>Arthropoda</taxon>
        <taxon>Crustacea</taxon>
        <taxon>Multicrustacea</taxon>
        <taxon>Hexanauplia</taxon>
        <taxon>Copepoda</taxon>
        <taxon>Siphonostomatoida</taxon>
        <taxon>Caligidae</taxon>
        <taxon>Caligus</taxon>
    </lineage>
</organism>
<sequence>KGMFKRRCGKAENDVRDSEIDPGCYFRWQDIRPPTSVVKEELEFCYGRFSPSEELKRSSRTNAMTLGMSPSRQTMTRMKRASSGRLKSKGNHAVSSSSPGPQLNSKTKRSSWTGFHPTLSSPRDQ</sequence>
<name>A0A7T8JWA8_CALRO</name>
<feature type="compositionally biased region" description="Polar residues" evidence="1">
    <location>
        <begin position="93"/>
        <end position="125"/>
    </location>
</feature>